<name>A0A1R3WDI9_9RHOB</name>
<organism evidence="1 2">
    <name type="scientific">Yoonia rosea</name>
    <dbReference type="NCBI Taxonomy" id="287098"/>
    <lineage>
        <taxon>Bacteria</taxon>
        <taxon>Pseudomonadati</taxon>
        <taxon>Pseudomonadota</taxon>
        <taxon>Alphaproteobacteria</taxon>
        <taxon>Rhodobacterales</taxon>
        <taxon>Paracoccaceae</taxon>
        <taxon>Yoonia</taxon>
    </lineage>
</organism>
<dbReference type="OrthoDB" id="7854146at2"/>
<sequence>MSDYTQAELDEMATEFAAMDAEFSEFGLDEMDSELGEAFAELDAELDASGISAMDFDTMSIGELADNEYDTQFIGIFLRNKAKKLIATIVRLVRRYSKCKKCLPKVLIAVRYFKAKKYASAIRAAYDAYRCIRACTKK</sequence>
<dbReference type="AlphaFoldDB" id="A0A1R3WDI9"/>
<dbReference type="RefSeq" id="WP_055292311.1">
    <property type="nucleotide sequence ID" value="NZ_FTPR01000001.1"/>
</dbReference>
<gene>
    <name evidence="1" type="ORF">SAMN05421665_0335</name>
</gene>
<accession>A0A1R3WDI9</accession>
<dbReference type="EMBL" id="FTPR01000001">
    <property type="protein sequence ID" value="SIT76251.1"/>
    <property type="molecule type" value="Genomic_DNA"/>
</dbReference>
<keyword evidence="2" id="KW-1185">Reference proteome</keyword>
<dbReference type="Proteomes" id="UP000186997">
    <property type="component" value="Unassembled WGS sequence"/>
</dbReference>
<protein>
    <submittedName>
        <fullName evidence="1">Uncharacterized protein</fullName>
    </submittedName>
</protein>
<dbReference type="STRING" id="287098.SAMN05421665_0335"/>
<evidence type="ECO:0000313" key="1">
    <source>
        <dbReference type="EMBL" id="SIT76251.1"/>
    </source>
</evidence>
<evidence type="ECO:0000313" key="2">
    <source>
        <dbReference type="Proteomes" id="UP000186997"/>
    </source>
</evidence>
<proteinExistence type="predicted"/>
<reference evidence="2" key="1">
    <citation type="submission" date="2017-01" db="EMBL/GenBank/DDBJ databases">
        <authorList>
            <person name="Varghese N."/>
            <person name="Submissions S."/>
        </authorList>
    </citation>
    <scope>NUCLEOTIDE SEQUENCE [LARGE SCALE GENOMIC DNA]</scope>
    <source>
        <strain evidence="2">DSM 29591</strain>
    </source>
</reference>